<dbReference type="GO" id="GO:0005524">
    <property type="term" value="F:ATP binding"/>
    <property type="evidence" value="ECO:0007669"/>
    <property type="project" value="InterPro"/>
</dbReference>
<comment type="caution">
    <text evidence="1">The sequence shown here is derived from an EMBL/GenBank/DDBJ whole genome shotgun (WGS) entry which is preliminary data.</text>
</comment>
<dbReference type="InterPro" id="IPR002423">
    <property type="entry name" value="Cpn60/GroEL/TCP-1"/>
</dbReference>
<evidence type="ECO:0000313" key="1">
    <source>
        <dbReference type="EMBL" id="KAF6723711.1"/>
    </source>
</evidence>
<proteinExistence type="predicted"/>
<dbReference type="GO" id="GO:0005634">
    <property type="term" value="C:nucleus"/>
    <property type="evidence" value="ECO:0007669"/>
    <property type="project" value="TreeGrafter"/>
</dbReference>
<dbReference type="InterPro" id="IPR028790">
    <property type="entry name" value="MKKS"/>
</dbReference>
<dbReference type="GO" id="GO:0060271">
    <property type="term" value="P:cilium assembly"/>
    <property type="evidence" value="ECO:0007669"/>
    <property type="project" value="InterPro"/>
</dbReference>
<dbReference type="GO" id="GO:0032502">
    <property type="term" value="P:developmental process"/>
    <property type="evidence" value="ECO:0007669"/>
    <property type="project" value="TreeGrafter"/>
</dbReference>
<dbReference type="GO" id="GO:0005737">
    <property type="term" value="C:cytoplasm"/>
    <property type="evidence" value="ECO:0007669"/>
    <property type="project" value="TreeGrafter"/>
</dbReference>
<dbReference type="SUPFAM" id="SSF48592">
    <property type="entry name" value="GroEL equatorial domain-like"/>
    <property type="match status" value="1"/>
</dbReference>
<dbReference type="SUPFAM" id="SSF52029">
    <property type="entry name" value="GroEL apical domain-like"/>
    <property type="match status" value="1"/>
</dbReference>
<protein>
    <submittedName>
        <fullName evidence="1">McKusick-Kaufman/Bardet-Biedl syndromes putative chaperonin</fullName>
    </submittedName>
</protein>
<dbReference type="GO" id="GO:0051082">
    <property type="term" value="F:unfolded protein binding"/>
    <property type="evidence" value="ECO:0007669"/>
    <property type="project" value="InterPro"/>
</dbReference>
<dbReference type="Gene3D" id="3.50.7.10">
    <property type="entry name" value="GroEL"/>
    <property type="match status" value="1"/>
</dbReference>
<dbReference type="Proteomes" id="UP000646548">
    <property type="component" value="Unassembled WGS sequence"/>
</dbReference>
<evidence type="ECO:0000313" key="2">
    <source>
        <dbReference type="Proteomes" id="UP000646548"/>
    </source>
</evidence>
<dbReference type="InterPro" id="IPR027410">
    <property type="entry name" value="TCP-1-like_intermed_sf"/>
</dbReference>
<dbReference type="AlphaFoldDB" id="A0A834F6X0"/>
<accession>A0A834F6X0</accession>
<dbReference type="PANTHER" id="PTHR46787">
    <property type="entry name" value="SYNDROMES PUTATIVE CHAPERONIN-RELATED"/>
    <property type="match status" value="1"/>
</dbReference>
<sequence length="565" mass="61282">MSRVVKKTPSVCTDMPLNNAEVCAKLHLMKELLRSCYGPTGRLKHIRNNIGGRVTTSSSSSVLLPALSSSQPLLNLIKSSILNHISRFNDCGLFAAIFCLSLLEHVRQHELRENLAIKVNKHCLSLCTSYLQREDCACRVKVDFCSSQNLMTLAGSIISSKPACLLTEAEKHHISTMVVRAFLQTIPCSTPGPVTLGHTVTVTIVGLRVLDSAVFPGLLVEMYDPFDQTDSSSGPLRTVLFSTSLAGDLAELGDGTIEVDPDVDTDLQVLNQLLELGKQLVEDEVRLCVCQKVIHPVLQQYLRSHGVVVLERLGMALMEPLSMLAGTQPVATLHARIPSTAYGRVKNLSTKQFGFKTMLHLQPEGEAAVCTMVLCHRNETMLDELKVVCQKAEHGLRLTLKEPSALLGGGCTETHLSAYVKHKGQQEASESAAGLGCSPAEFLLGVKVFCRSLDMVARSLEHDGGTSVIDLNHAHHWTVSAGATKEDMVGGLGLCGCGLVENSPSTKWTFLNTEYAEFCPAPLLGDSCRKPTVLDSFTAKVNALQVAVETANLVLDVRYIIEDVN</sequence>
<dbReference type="InterPro" id="IPR027409">
    <property type="entry name" value="GroEL-like_apical_dom_sf"/>
</dbReference>
<dbReference type="GO" id="GO:0051131">
    <property type="term" value="P:chaperone-mediated protein complex assembly"/>
    <property type="evidence" value="ECO:0007669"/>
    <property type="project" value="TreeGrafter"/>
</dbReference>
<dbReference type="Gene3D" id="1.10.560.10">
    <property type="entry name" value="GroEL-like equatorial domain"/>
    <property type="match status" value="1"/>
</dbReference>
<reference evidence="1" key="1">
    <citation type="journal article" name="BMC Genomics">
        <title>Long-read sequencing and de novo genome assembly of marine medaka (Oryzias melastigma).</title>
        <authorList>
            <person name="Liang P."/>
            <person name="Saqib H.S.A."/>
            <person name="Ni X."/>
            <person name="Shen Y."/>
        </authorList>
    </citation>
    <scope>NUCLEOTIDE SEQUENCE</scope>
    <source>
        <strain evidence="1">Bigg-433</strain>
    </source>
</reference>
<dbReference type="GO" id="GO:0006457">
    <property type="term" value="P:protein folding"/>
    <property type="evidence" value="ECO:0007669"/>
    <property type="project" value="InterPro"/>
</dbReference>
<dbReference type="Pfam" id="PF00118">
    <property type="entry name" value="Cpn60_TCP1"/>
    <property type="match status" value="1"/>
</dbReference>
<dbReference type="Gene3D" id="3.30.260.10">
    <property type="entry name" value="TCP-1-like chaperonin intermediate domain"/>
    <property type="match status" value="1"/>
</dbReference>
<gene>
    <name evidence="1" type="ORF">FQA47_018697</name>
</gene>
<organism evidence="1 2">
    <name type="scientific">Oryzias melastigma</name>
    <name type="common">Marine medaka</name>
    <dbReference type="NCBI Taxonomy" id="30732"/>
    <lineage>
        <taxon>Eukaryota</taxon>
        <taxon>Metazoa</taxon>
        <taxon>Chordata</taxon>
        <taxon>Craniata</taxon>
        <taxon>Vertebrata</taxon>
        <taxon>Euteleostomi</taxon>
        <taxon>Actinopterygii</taxon>
        <taxon>Neopterygii</taxon>
        <taxon>Teleostei</taxon>
        <taxon>Neoteleostei</taxon>
        <taxon>Acanthomorphata</taxon>
        <taxon>Ovalentaria</taxon>
        <taxon>Atherinomorphae</taxon>
        <taxon>Beloniformes</taxon>
        <taxon>Adrianichthyidae</taxon>
        <taxon>Oryziinae</taxon>
        <taxon>Oryzias</taxon>
    </lineage>
</organism>
<dbReference type="InterPro" id="IPR027413">
    <property type="entry name" value="GROEL-like_equatorial_sf"/>
</dbReference>
<name>A0A834F6X0_ORYME</name>
<dbReference type="PANTHER" id="PTHR46787:SF1">
    <property type="entry name" value="MOLECULAR CHAPERONE MKKS"/>
    <property type="match status" value="1"/>
</dbReference>
<dbReference type="EMBL" id="WKFB01000416">
    <property type="protein sequence ID" value="KAF6723711.1"/>
    <property type="molecule type" value="Genomic_DNA"/>
</dbReference>
<dbReference type="FunFam" id="3.50.7.10:FF:000019">
    <property type="entry name" value="McKusick-Kaufman syndrome"/>
    <property type="match status" value="1"/>
</dbReference>
<dbReference type="GO" id="GO:1902636">
    <property type="term" value="C:kinociliary basal body"/>
    <property type="evidence" value="ECO:0007669"/>
    <property type="project" value="TreeGrafter"/>
</dbReference>